<proteinExistence type="predicted"/>
<name>G2YSR6_BOTF4</name>
<gene>
    <name evidence="1" type="ORF">BofuT4_P127120.1</name>
</gene>
<dbReference type="HOGENOM" id="CLU_2903965_0_0_1"/>
<dbReference type="Proteomes" id="UP000008177">
    <property type="component" value="Unplaced contigs"/>
</dbReference>
<dbReference type="EMBL" id="FQ790351">
    <property type="protein sequence ID" value="CCD54664.1"/>
    <property type="molecule type" value="Genomic_DNA"/>
</dbReference>
<protein>
    <submittedName>
        <fullName evidence="1">Uncharacterized protein</fullName>
    </submittedName>
</protein>
<reference evidence="2" key="1">
    <citation type="journal article" date="2011" name="PLoS Genet.">
        <title>Genomic analysis of the necrotrophic fungal pathogens Sclerotinia sclerotiorum and Botrytis cinerea.</title>
        <authorList>
            <person name="Amselem J."/>
            <person name="Cuomo C.A."/>
            <person name="van Kan J.A."/>
            <person name="Viaud M."/>
            <person name="Benito E.P."/>
            <person name="Couloux A."/>
            <person name="Coutinho P.M."/>
            <person name="de Vries R.P."/>
            <person name="Dyer P.S."/>
            <person name="Fillinger S."/>
            <person name="Fournier E."/>
            <person name="Gout L."/>
            <person name="Hahn M."/>
            <person name="Kohn L."/>
            <person name="Lapalu N."/>
            <person name="Plummer K.M."/>
            <person name="Pradier J.M."/>
            <person name="Quevillon E."/>
            <person name="Sharon A."/>
            <person name="Simon A."/>
            <person name="ten Have A."/>
            <person name="Tudzynski B."/>
            <person name="Tudzynski P."/>
            <person name="Wincker P."/>
            <person name="Andrew M."/>
            <person name="Anthouard V."/>
            <person name="Beever R.E."/>
            <person name="Beffa R."/>
            <person name="Benoit I."/>
            <person name="Bouzid O."/>
            <person name="Brault B."/>
            <person name="Chen Z."/>
            <person name="Choquer M."/>
            <person name="Collemare J."/>
            <person name="Cotton P."/>
            <person name="Danchin E.G."/>
            <person name="Da Silva C."/>
            <person name="Gautier A."/>
            <person name="Giraud C."/>
            <person name="Giraud T."/>
            <person name="Gonzalez C."/>
            <person name="Grossetete S."/>
            <person name="Guldener U."/>
            <person name="Henrissat B."/>
            <person name="Howlett B.J."/>
            <person name="Kodira C."/>
            <person name="Kretschmer M."/>
            <person name="Lappartient A."/>
            <person name="Leroch M."/>
            <person name="Levis C."/>
            <person name="Mauceli E."/>
            <person name="Neuveglise C."/>
            <person name="Oeser B."/>
            <person name="Pearson M."/>
            <person name="Poulain J."/>
            <person name="Poussereau N."/>
            <person name="Quesneville H."/>
            <person name="Rascle C."/>
            <person name="Schumacher J."/>
            <person name="Segurens B."/>
            <person name="Sexton A."/>
            <person name="Silva E."/>
            <person name="Sirven C."/>
            <person name="Soanes D.M."/>
            <person name="Talbot N.J."/>
            <person name="Templeton M."/>
            <person name="Yandava C."/>
            <person name="Yarden O."/>
            <person name="Zeng Q."/>
            <person name="Rollins J.A."/>
            <person name="Lebrun M.H."/>
            <person name="Dickman M."/>
        </authorList>
    </citation>
    <scope>NUCLEOTIDE SEQUENCE [LARGE SCALE GENOMIC DNA]</scope>
    <source>
        <strain evidence="2">T4</strain>
    </source>
</reference>
<evidence type="ECO:0000313" key="1">
    <source>
        <dbReference type="EMBL" id="CCD54664.1"/>
    </source>
</evidence>
<dbReference type="AlphaFoldDB" id="G2YSR6"/>
<sequence>MPNTCTLYSVKYVRNAGLHTLEVMKPFLWDPSSVANSFLIVATKNNTRGDNAVREHTKIRFK</sequence>
<accession>G2YSR6</accession>
<organism evidence="1 2">
    <name type="scientific">Botryotinia fuckeliana (strain T4)</name>
    <name type="common">Noble rot fungus</name>
    <name type="synonym">Botrytis cinerea</name>
    <dbReference type="NCBI Taxonomy" id="999810"/>
    <lineage>
        <taxon>Eukaryota</taxon>
        <taxon>Fungi</taxon>
        <taxon>Dikarya</taxon>
        <taxon>Ascomycota</taxon>
        <taxon>Pezizomycotina</taxon>
        <taxon>Leotiomycetes</taxon>
        <taxon>Helotiales</taxon>
        <taxon>Sclerotiniaceae</taxon>
        <taxon>Botrytis</taxon>
    </lineage>
</organism>
<evidence type="ECO:0000313" key="2">
    <source>
        <dbReference type="Proteomes" id="UP000008177"/>
    </source>
</evidence>
<dbReference type="InParanoid" id="G2YSR6"/>